<dbReference type="InterPro" id="IPR011060">
    <property type="entry name" value="RibuloseP-bd_barrel"/>
</dbReference>
<keyword evidence="5 11" id="KW-0028">Amino-acid biosynthesis</keyword>
<evidence type="ECO:0000313" key="13">
    <source>
        <dbReference type="Proteomes" id="UP000672027"/>
    </source>
</evidence>
<evidence type="ECO:0000256" key="6">
    <source>
        <dbReference type="ARBA" id="ARBA00023102"/>
    </source>
</evidence>
<dbReference type="EMBL" id="CP072800">
    <property type="protein sequence ID" value="QTR51697.1"/>
    <property type="molecule type" value="Genomic_DNA"/>
</dbReference>
<dbReference type="InterPro" id="IPR013785">
    <property type="entry name" value="Aldolase_TIM"/>
</dbReference>
<comment type="catalytic activity">
    <reaction evidence="10">
        <text>5-[(5-phospho-1-deoxy-D-ribulos-1-ylimino)methylamino]-1-(5-phospho-beta-D-ribosyl)imidazole-4-carboxamide + L-glutamine = D-erythro-1-(imidazol-4-yl)glycerol 3-phosphate + 5-amino-1-(5-phospho-beta-D-ribosyl)imidazole-4-carboxamide + L-glutamate + H(+)</text>
        <dbReference type="Rhea" id="RHEA:24793"/>
        <dbReference type="ChEBI" id="CHEBI:15378"/>
        <dbReference type="ChEBI" id="CHEBI:29985"/>
        <dbReference type="ChEBI" id="CHEBI:58278"/>
        <dbReference type="ChEBI" id="CHEBI:58359"/>
        <dbReference type="ChEBI" id="CHEBI:58475"/>
        <dbReference type="ChEBI" id="CHEBI:58525"/>
        <dbReference type="EC" id="4.3.2.10"/>
    </reaction>
</comment>
<evidence type="ECO:0000256" key="2">
    <source>
        <dbReference type="ARBA" id="ARBA00009667"/>
    </source>
</evidence>
<dbReference type="InterPro" id="IPR050064">
    <property type="entry name" value="IGPS_HisA/HisF"/>
</dbReference>
<comment type="similarity">
    <text evidence="2 11">Belongs to the HisA/HisF family.</text>
</comment>
<keyword evidence="6 11" id="KW-0368">Histidine biosynthesis</keyword>
<name>A0ABX7X8Z1_9GAMM</name>
<gene>
    <name evidence="12" type="primary">hisF</name>
    <name evidence="12" type="ORF">J8380_09265</name>
</gene>
<dbReference type="RefSeq" id="WP_210230405.1">
    <property type="nucleotide sequence ID" value="NZ_CP072800.1"/>
</dbReference>
<evidence type="ECO:0000256" key="7">
    <source>
        <dbReference type="ARBA" id="ARBA00023239"/>
    </source>
</evidence>
<evidence type="ECO:0000313" key="12">
    <source>
        <dbReference type="EMBL" id="QTR51697.1"/>
    </source>
</evidence>
<dbReference type="EC" id="4.3.2.10" evidence="4"/>
<dbReference type="SUPFAM" id="SSF51366">
    <property type="entry name" value="Ribulose-phoshate binding barrel"/>
    <property type="match status" value="1"/>
</dbReference>
<dbReference type="CDD" id="cd04731">
    <property type="entry name" value="HisF"/>
    <property type="match status" value="1"/>
</dbReference>
<evidence type="ECO:0000256" key="1">
    <source>
        <dbReference type="ARBA" id="ARBA00005091"/>
    </source>
</evidence>
<accession>A0ABX7X8Z1</accession>
<keyword evidence="7 12" id="KW-0456">Lyase</keyword>
<dbReference type="NCBIfam" id="NF038364">
    <property type="entry name" value="AglZ_HisF2_fam"/>
    <property type="match status" value="1"/>
</dbReference>
<keyword evidence="13" id="KW-1185">Reference proteome</keyword>
<dbReference type="Gene3D" id="3.20.20.70">
    <property type="entry name" value="Aldolase class I"/>
    <property type="match status" value="1"/>
</dbReference>
<reference evidence="12 13" key="1">
    <citation type="submission" date="2021-04" db="EMBL/GenBank/DDBJ databases">
        <title>Genomics, taxonomy and metabolism of representatives of sulfur bacteria of the genus Thiothrix: Thiothrix fructosivorans QT, Thiothrix unzii A1T and three new species, Thiothrix subterranea sp. nov., Thiothrix litoralis sp. nov. and 'Candidatus Thiothrix anitrata' sp. nov.</title>
        <authorList>
            <person name="Ravin N.V."/>
            <person name="Smolyakov D."/>
            <person name="Rudenko T.S."/>
            <person name="Mardanov A.V."/>
            <person name="Beletsky A.V."/>
            <person name="Markov N.D."/>
            <person name="Fomenkov A.I."/>
            <person name="Roberts R.J."/>
            <person name="Karnachuk O.V."/>
            <person name="Novikov A."/>
            <person name="Grabovich M.Y."/>
        </authorList>
    </citation>
    <scope>NUCLEOTIDE SEQUENCE [LARGE SCALE GENOMIC DNA]</scope>
    <source>
        <strain evidence="12 13">A52</strain>
    </source>
</reference>
<evidence type="ECO:0000256" key="5">
    <source>
        <dbReference type="ARBA" id="ARBA00022605"/>
    </source>
</evidence>
<comment type="subunit">
    <text evidence="3">Heterodimer of HisH and HisF.</text>
</comment>
<evidence type="ECO:0000256" key="3">
    <source>
        <dbReference type="ARBA" id="ARBA00011152"/>
    </source>
</evidence>
<dbReference type="InterPro" id="IPR006062">
    <property type="entry name" value="His_biosynth"/>
</dbReference>
<evidence type="ECO:0000256" key="8">
    <source>
        <dbReference type="ARBA" id="ARBA00025475"/>
    </source>
</evidence>
<comment type="function">
    <text evidence="8">IGPS catalyzes the conversion of PRFAR and glutamine to IGP, AICAR and glutamate. The HisF subunit catalyzes the cyclization activity that produces IGP and AICAR from PRFAR using the ammonia provided by the HisH subunit.</text>
</comment>
<evidence type="ECO:0000256" key="4">
    <source>
        <dbReference type="ARBA" id="ARBA00012809"/>
    </source>
</evidence>
<dbReference type="PANTHER" id="PTHR21235:SF2">
    <property type="entry name" value="IMIDAZOLE GLYCEROL PHOSPHATE SYNTHASE HISHF"/>
    <property type="match status" value="1"/>
</dbReference>
<dbReference type="Proteomes" id="UP000672027">
    <property type="component" value="Chromosome"/>
</dbReference>
<dbReference type="GO" id="GO:0016829">
    <property type="term" value="F:lyase activity"/>
    <property type="evidence" value="ECO:0007669"/>
    <property type="project" value="UniProtKB-KW"/>
</dbReference>
<proteinExistence type="inferred from homology"/>
<dbReference type="Pfam" id="PF00977">
    <property type="entry name" value="His_biosynth"/>
    <property type="match status" value="1"/>
</dbReference>
<sequence length="255" mass="27526">MLKHRVIPALLLKNAGLVKTLQFKNPKYVGDPINAIRIFNDKEVDELMVLDITASKEQREPNYALIEQFAGECFMPLAYGGGIKTVAQAQQLFSLGVEKVCIQSAALDNPRLVTELAEQFGSQSIIVSLDIKRNWLGKAQLYNATTGKTLAGVWQTQLQALVAAGAGEVLLNAVDKDGTLSGSDLELIRQAREHLEVPLVAVGGISSLSDIKAAVDAGASAVAAGAFFVFHGPHRAVLITYPKYHELENLFKANT</sequence>
<evidence type="ECO:0000256" key="9">
    <source>
        <dbReference type="ARBA" id="ARBA00030264"/>
    </source>
</evidence>
<dbReference type="PANTHER" id="PTHR21235">
    <property type="entry name" value="IMIDAZOLE GLYCEROL PHOSPHATE SYNTHASE SUBUNIT HISF/H IGP SYNTHASE SUBUNIT HISF/H"/>
    <property type="match status" value="1"/>
</dbReference>
<organism evidence="12 13">
    <name type="scientific">Candidatus Thiothrix anitrata</name>
    <dbReference type="NCBI Taxonomy" id="2823902"/>
    <lineage>
        <taxon>Bacteria</taxon>
        <taxon>Pseudomonadati</taxon>
        <taxon>Pseudomonadota</taxon>
        <taxon>Gammaproteobacteria</taxon>
        <taxon>Thiotrichales</taxon>
        <taxon>Thiotrichaceae</taxon>
        <taxon>Thiothrix</taxon>
    </lineage>
</organism>
<dbReference type="InterPro" id="IPR004651">
    <property type="entry name" value="HisF"/>
</dbReference>
<evidence type="ECO:0000256" key="11">
    <source>
        <dbReference type="RuleBase" id="RU003657"/>
    </source>
</evidence>
<comment type="pathway">
    <text evidence="1">Amino-acid biosynthesis; L-histidine biosynthesis; L-histidine from 5-phospho-alpha-D-ribose 1-diphosphate: step 5/9.</text>
</comment>
<evidence type="ECO:0000256" key="10">
    <source>
        <dbReference type="ARBA" id="ARBA00047838"/>
    </source>
</evidence>
<protein>
    <recommendedName>
        <fullName evidence="4">imidazole glycerol-phosphate synthase</fullName>
        <ecNumber evidence="4">4.3.2.10</ecNumber>
    </recommendedName>
    <alternativeName>
        <fullName evidence="9">IGP synthase cyclase subunit</fullName>
    </alternativeName>
</protein>